<proteinExistence type="predicted"/>
<dbReference type="AlphaFoldDB" id="W4K2M1"/>
<dbReference type="EMBL" id="KI925460">
    <property type="protein sequence ID" value="ETW79600.1"/>
    <property type="molecule type" value="Genomic_DNA"/>
</dbReference>
<evidence type="ECO:0000313" key="1">
    <source>
        <dbReference type="EMBL" id="ETW79600.1"/>
    </source>
</evidence>
<dbReference type="HOGENOM" id="CLU_2961058_0_0_1"/>
<dbReference type="InParanoid" id="W4K2M1"/>
<dbReference type="OrthoDB" id="2559662at2759"/>
<dbReference type="RefSeq" id="XP_009548169.1">
    <property type="nucleotide sequence ID" value="XM_009549874.1"/>
</dbReference>
<protein>
    <submittedName>
        <fullName evidence="1">Uncharacterized protein</fullName>
    </submittedName>
</protein>
<organism evidence="1 2">
    <name type="scientific">Heterobasidion irregulare (strain TC 32-1)</name>
    <dbReference type="NCBI Taxonomy" id="747525"/>
    <lineage>
        <taxon>Eukaryota</taxon>
        <taxon>Fungi</taxon>
        <taxon>Dikarya</taxon>
        <taxon>Basidiomycota</taxon>
        <taxon>Agaricomycotina</taxon>
        <taxon>Agaricomycetes</taxon>
        <taxon>Russulales</taxon>
        <taxon>Bondarzewiaceae</taxon>
        <taxon>Heterobasidion</taxon>
        <taxon>Heterobasidion annosum species complex</taxon>
    </lineage>
</organism>
<dbReference type="Proteomes" id="UP000030671">
    <property type="component" value="Unassembled WGS sequence"/>
</dbReference>
<keyword evidence="2" id="KW-1185">Reference proteome</keyword>
<sequence>MGTDTGTDTQIISYHIISISLSSDPHIRACGIYFSPVDLLSHRHCVSLAVHSVVYLYLF</sequence>
<accession>W4K2M1</accession>
<gene>
    <name evidence="1" type="ORF">HETIRDRAFT_419286</name>
</gene>
<dbReference type="GeneID" id="20673555"/>
<evidence type="ECO:0000313" key="2">
    <source>
        <dbReference type="Proteomes" id="UP000030671"/>
    </source>
</evidence>
<dbReference type="KEGG" id="hir:HETIRDRAFT_419286"/>
<reference evidence="1 2" key="1">
    <citation type="journal article" date="2012" name="New Phytol.">
        <title>Insight into trade-off between wood decay and parasitism from the genome of a fungal forest pathogen.</title>
        <authorList>
            <person name="Olson A."/>
            <person name="Aerts A."/>
            <person name="Asiegbu F."/>
            <person name="Belbahri L."/>
            <person name="Bouzid O."/>
            <person name="Broberg A."/>
            <person name="Canback B."/>
            <person name="Coutinho P.M."/>
            <person name="Cullen D."/>
            <person name="Dalman K."/>
            <person name="Deflorio G."/>
            <person name="van Diepen L.T."/>
            <person name="Dunand C."/>
            <person name="Duplessis S."/>
            <person name="Durling M."/>
            <person name="Gonthier P."/>
            <person name="Grimwood J."/>
            <person name="Fossdal C.G."/>
            <person name="Hansson D."/>
            <person name="Henrissat B."/>
            <person name="Hietala A."/>
            <person name="Himmelstrand K."/>
            <person name="Hoffmeister D."/>
            <person name="Hogberg N."/>
            <person name="James T.Y."/>
            <person name="Karlsson M."/>
            <person name="Kohler A."/>
            <person name="Kues U."/>
            <person name="Lee Y.H."/>
            <person name="Lin Y.C."/>
            <person name="Lind M."/>
            <person name="Lindquist E."/>
            <person name="Lombard V."/>
            <person name="Lucas S."/>
            <person name="Lunden K."/>
            <person name="Morin E."/>
            <person name="Murat C."/>
            <person name="Park J."/>
            <person name="Raffaello T."/>
            <person name="Rouze P."/>
            <person name="Salamov A."/>
            <person name="Schmutz J."/>
            <person name="Solheim H."/>
            <person name="Stahlberg J."/>
            <person name="Velez H."/>
            <person name="de Vries R.P."/>
            <person name="Wiebenga A."/>
            <person name="Woodward S."/>
            <person name="Yakovlev I."/>
            <person name="Garbelotto M."/>
            <person name="Martin F."/>
            <person name="Grigoriev I.V."/>
            <person name="Stenlid J."/>
        </authorList>
    </citation>
    <scope>NUCLEOTIDE SEQUENCE [LARGE SCALE GENOMIC DNA]</scope>
    <source>
        <strain evidence="1 2">TC 32-1</strain>
    </source>
</reference>
<name>W4K2M1_HETIT</name>